<evidence type="ECO:0000256" key="2">
    <source>
        <dbReference type="SAM" id="SignalP"/>
    </source>
</evidence>
<dbReference type="InParanoid" id="A0A5E4EXI7"/>
<organism evidence="3 4">
    <name type="scientific">Prunus dulcis</name>
    <name type="common">Almond</name>
    <name type="synonym">Amygdalus dulcis</name>
    <dbReference type="NCBI Taxonomy" id="3755"/>
    <lineage>
        <taxon>Eukaryota</taxon>
        <taxon>Viridiplantae</taxon>
        <taxon>Streptophyta</taxon>
        <taxon>Embryophyta</taxon>
        <taxon>Tracheophyta</taxon>
        <taxon>Spermatophyta</taxon>
        <taxon>Magnoliopsida</taxon>
        <taxon>eudicotyledons</taxon>
        <taxon>Gunneridae</taxon>
        <taxon>Pentapetalae</taxon>
        <taxon>rosids</taxon>
        <taxon>fabids</taxon>
        <taxon>Rosales</taxon>
        <taxon>Rosaceae</taxon>
        <taxon>Amygdaloideae</taxon>
        <taxon>Amygdaleae</taxon>
        <taxon>Prunus</taxon>
    </lineage>
</organism>
<dbReference type="AlphaFoldDB" id="A0A5E4EXI7"/>
<reference evidence="4" key="1">
    <citation type="journal article" date="2020" name="Plant J.">
        <title>Transposons played a major role in the diversification between the closely related almond and peach genomes: results from the almond genome sequence.</title>
        <authorList>
            <person name="Alioto T."/>
            <person name="Alexiou K.G."/>
            <person name="Bardil A."/>
            <person name="Barteri F."/>
            <person name="Castanera R."/>
            <person name="Cruz F."/>
            <person name="Dhingra A."/>
            <person name="Duval H."/>
            <person name="Fernandez I Marti A."/>
            <person name="Frias L."/>
            <person name="Galan B."/>
            <person name="Garcia J.L."/>
            <person name="Howad W."/>
            <person name="Gomez-Garrido J."/>
            <person name="Gut M."/>
            <person name="Julca I."/>
            <person name="Morata J."/>
            <person name="Puigdomenech P."/>
            <person name="Ribeca P."/>
            <person name="Rubio Cabetas M.J."/>
            <person name="Vlasova A."/>
            <person name="Wirthensohn M."/>
            <person name="Garcia-Mas J."/>
            <person name="Gabaldon T."/>
            <person name="Casacuberta J.M."/>
            <person name="Arus P."/>
        </authorList>
    </citation>
    <scope>NUCLEOTIDE SEQUENCE [LARGE SCALE GENOMIC DNA]</scope>
    <source>
        <strain evidence="4">cv. Texas</strain>
    </source>
</reference>
<gene>
    <name evidence="3" type="ORF">ALMOND_2B018172</name>
</gene>
<feature type="chain" id="PRO_5023042374" evidence="2">
    <location>
        <begin position="27"/>
        <end position="92"/>
    </location>
</feature>
<name>A0A5E4EXI7_PRUDU</name>
<evidence type="ECO:0000313" key="3">
    <source>
        <dbReference type="EMBL" id="VVA19860.1"/>
    </source>
</evidence>
<dbReference type="EMBL" id="CABIKO010000039">
    <property type="protein sequence ID" value="VVA19860.1"/>
    <property type="molecule type" value="Genomic_DNA"/>
</dbReference>
<dbReference type="Gramene" id="VVA19860">
    <property type="protein sequence ID" value="VVA19860"/>
    <property type="gene ID" value="Prudul26B018172"/>
</dbReference>
<accession>A0A5E4EXI7</accession>
<feature type="region of interest" description="Disordered" evidence="1">
    <location>
        <begin position="58"/>
        <end position="92"/>
    </location>
</feature>
<dbReference type="Proteomes" id="UP000327085">
    <property type="component" value="Chromosome 3"/>
</dbReference>
<feature type="compositionally biased region" description="Pro residues" evidence="1">
    <location>
        <begin position="80"/>
        <end position="92"/>
    </location>
</feature>
<sequence>MAKLLGVAVSALAFLMLLFGHQLAYCSSLAHSQLPITEIKERDRVDTFSNIYNKQRLVRISVQPPPPTPSGRDGDHPRPTQSPPQVPPGGRP</sequence>
<evidence type="ECO:0000313" key="4">
    <source>
        <dbReference type="Proteomes" id="UP000327085"/>
    </source>
</evidence>
<evidence type="ECO:0000256" key="1">
    <source>
        <dbReference type="SAM" id="MobiDB-lite"/>
    </source>
</evidence>
<keyword evidence="2" id="KW-0732">Signal</keyword>
<proteinExistence type="predicted"/>
<feature type="signal peptide" evidence="2">
    <location>
        <begin position="1"/>
        <end position="26"/>
    </location>
</feature>
<protein>
    <submittedName>
        <fullName evidence="3">PREDICTED: PRUPE_3G091300</fullName>
    </submittedName>
</protein>